<keyword evidence="7" id="KW-1185">Reference proteome</keyword>
<evidence type="ECO:0000313" key="7">
    <source>
        <dbReference type="Proteomes" id="UP000317332"/>
    </source>
</evidence>
<comment type="subcellular location">
    <subcellularLocation>
        <location evidence="1">Membrane</location>
        <topology evidence="1">Multi-pass membrane protein</topology>
    </subcellularLocation>
</comment>
<dbReference type="InterPro" id="IPR003689">
    <property type="entry name" value="ZIP"/>
</dbReference>
<dbReference type="Proteomes" id="UP000317332">
    <property type="component" value="Unassembled WGS sequence"/>
</dbReference>
<feature type="transmembrane region" description="Helical" evidence="5">
    <location>
        <begin position="152"/>
        <end position="173"/>
    </location>
</feature>
<gene>
    <name evidence="6" type="ORF">FJ651_12995</name>
</gene>
<dbReference type="EMBL" id="VHIQ01000006">
    <property type="protein sequence ID" value="TPV32472.1"/>
    <property type="molecule type" value="Genomic_DNA"/>
</dbReference>
<feature type="transmembrane region" description="Helical" evidence="5">
    <location>
        <begin position="123"/>
        <end position="143"/>
    </location>
</feature>
<organism evidence="6 7">
    <name type="scientific">Paucihalobacter ruber</name>
    <dbReference type="NCBI Taxonomy" id="2567861"/>
    <lineage>
        <taxon>Bacteria</taxon>
        <taxon>Pseudomonadati</taxon>
        <taxon>Bacteroidota</taxon>
        <taxon>Flavobacteriia</taxon>
        <taxon>Flavobacteriales</taxon>
        <taxon>Flavobacteriaceae</taxon>
        <taxon>Paucihalobacter</taxon>
    </lineage>
</organism>
<evidence type="ECO:0000256" key="1">
    <source>
        <dbReference type="ARBA" id="ARBA00004141"/>
    </source>
</evidence>
<protein>
    <submittedName>
        <fullName evidence="6">ZIP family metal transporter</fullName>
    </submittedName>
</protein>
<name>A0A506PHA7_9FLAO</name>
<evidence type="ECO:0000256" key="5">
    <source>
        <dbReference type="SAM" id="Phobius"/>
    </source>
</evidence>
<evidence type="ECO:0000256" key="2">
    <source>
        <dbReference type="ARBA" id="ARBA00022692"/>
    </source>
</evidence>
<keyword evidence="3 5" id="KW-1133">Transmembrane helix</keyword>
<comment type="caution">
    <text evidence="6">The sequence shown here is derived from an EMBL/GenBank/DDBJ whole genome shotgun (WGS) entry which is preliminary data.</text>
</comment>
<keyword evidence="2 5" id="KW-0812">Transmembrane</keyword>
<evidence type="ECO:0000256" key="3">
    <source>
        <dbReference type="ARBA" id="ARBA00022989"/>
    </source>
</evidence>
<dbReference type="AlphaFoldDB" id="A0A506PHA7"/>
<dbReference type="GO" id="GO:0005385">
    <property type="term" value="F:zinc ion transmembrane transporter activity"/>
    <property type="evidence" value="ECO:0007669"/>
    <property type="project" value="TreeGrafter"/>
</dbReference>
<sequence length="226" mass="25550">MSYLLPFLGVIFGGLLVIFTKKNRISSKWPIKLLLSFSGAFLLSLTLFNLLPDVYHHLEGKATGVFIMLGITLQIVLETLSKGAEHGHIHHHSDSNDFPWLLFISLCIHSFLEGFPLHQHNSMMFGVLMHKIPIAILITAFLVKSKFKMSQILLFLLVFAIMTPLGTFVSFYFEGLEAYISYINAIVIGIFLHISTIILFESDQGHKFNFSKLFAILLGIIIAYFI</sequence>
<feature type="transmembrane region" description="Helical" evidence="5">
    <location>
        <begin position="33"/>
        <end position="51"/>
    </location>
</feature>
<dbReference type="PANTHER" id="PTHR11040">
    <property type="entry name" value="ZINC/IRON TRANSPORTER"/>
    <property type="match status" value="1"/>
</dbReference>
<dbReference type="OrthoDB" id="654481at2"/>
<reference evidence="6 7" key="1">
    <citation type="submission" date="2019-06" db="EMBL/GenBank/DDBJ databases">
        <title>Flavobacteriaceae Paucihalobacterium erythroidium CWB-1, complete genome.</title>
        <authorList>
            <person name="Wu S."/>
        </authorList>
    </citation>
    <scope>NUCLEOTIDE SEQUENCE [LARGE SCALE GENOMIC DNA]</scope>
    <source>
        <strain evidence="6 7">CWB-1</strain>
    </source>
</reference>
<evidence type="ECO:0000313" key="6">
    <source>
        <dbReference type="EMBL" id="TPV32472.1"/>
    </source>
</evidence>
<dbReference type="GO" id="GO:0016020">
    <property type="term" value="C:membrane"/>
    <property type="evidence" value="ECO:0007669"/>
    <property type="project" value="UniProtKB-SubCell"/>
</dbReference>
<dbReference type="RefSeq" id="WP_140990967.1">
    <property type="nucleotide sequence ID" value="NZ_VHIQ01000006.1"/>
</dbReference>
<feature type="transmembrane region" description="Helical" evidence="5">
    <location>
        <begin position="6"/>
        <end position="21"/>
    </location>
</feature>
<proteinExistence type="predicted"/>
<accession>A0A506PHA7</accession>
<dbReference type="PANTHER" id="PTHR11040:SF44">
    <property type="entry name" value="PROTEIN ZNTC-RELATED"/>
    <property type="match status" value="1"/>
</dbReference>
<feature type="transmembrane region" description="Helical" evidence="5">
    <location>
        <begin position="179"/>
        <end position="200"/>
    </location>
</feature>
<evidence type="ECO:0000256" key="4">
    <source>
        <dbReference type="ARBA" id="ARBA00023136"/>
    </source>
</evidence>
<feature type="transmembrane region" description="Helical" evidence="5">
    <location>
        <begin position="207"/>
        <end position="225"/>
    </location>
</feature>
<dbReference type="Pfam" id="PF02535">
    <property type="entry name" value="Zip"/>
    <property type="match status" value="1"/>
</dbReference>
<keyword evidence="4 5" id="KW-0472">Membrane</keyword>